<keyword evidence="2" id="KW-1185">Reference proteome</keyword>
<protein>
    <recommendedName>
        <fullName evidence="3">Phage virion morphogenesis protein</fullName>
    </recommendedName>
</protein>
<evidence type="ECO:0008006" key="3">
    <source>
        <dbReference type="Google" id="ProtNLM"/>
    </source>
</evidence>
<dbReference type="EMBL" id="AWWI01000066">
    <property type="protein sequence ID" value="PIL20208.1"/>
    <property type="molecule type" value="Genomic_DNA"/>
</dbReference>
<dbReference type="RefSeq" id="WP_099910978.1">
    <property type="nucleotide sequence ID" value="NZ_AWWI01000066.1"/>
</dbReference>
<dbReference type="InterPro" id="IPR006522">
    <property type="entry name" value="Phage_virion_morphogenesis"/>
</dbReference>
<proteinExistence type="predicted"/>
<dbReference type="Proteomes" id="UP000231259">
    <property type="component" value="Unassembled WGS sequence"/>
</dbReference>
<evidence type="ECO:0000313" key="2">
    <source>
        <dbReference type="Proteomes" id="UP000231259"/>
    </source>
</evidence>
<accession>A0A2G8RGJ7</accession>
<reference evidence="1 2" key="1">
    <citation type="submission" date="2013-09" db="EMBL/GenBank/DDBJ databases">
        <title>Genome sequencing of Phaeobacter antarcticus sp. nov. SM1211.</title>
        <authorList>
            <person name="Zhang X.-Y."/>
            <person name="Liu C."/>
            <person name="Chen X.-L."/>
            <person name="Xie B.-B."/>
            <person name="Qin Q.-L."/>
            <person name="Rong J.-C."/>
            <person name="Zhang Y.-Z."/>
        </authorList>
    </citation>
    <scope>NUCLEOTIDE SEQUENCE [LARGE SCALE GENOMIC DNA]</scope>
    <source>
        <strain evidence="1 2">SM1211</strain>
    </source>
</reference>
<organism evidence="1 2">
    <name type="scientific">Puniceibacterium antarcticum</name>
    <dbReference type="NCBI Taxonomy" id="1206336"/>
    <lineage>
        <taxon>Bacteria</taxon>
        <taxon>Pseudomonadati</taxon>
        <taxon>Pseudomonadota</taxon>
        <taxon>Alphaproteobacteria</taxon>
        <taxon>Rhodobacterales</taxon>
        <taxon>Paracoccaceae</taxon>
        <taxon>Puniceibacterium</taxon>
    </lineage>
</organism>
<evidence type="ECO:0000313" key="1">
    <source>
        <dbReference type="EMBL" id="PIL20208.1"/>
    </source>
</evidence>
<name>A0A2G8RGJ7_9RHOB</name>
<comment type="caution">
    <text evidence="1">The sequence shown here is derived from an EMBL/GenBank/DDBJ whole genome shotgun (WGS) entry which is preliminary data.</text>
</comment>
<dbReference type="OrthoDB" id="2081253at2"/>
<dbReference type="NCBIfam" id="TIGR01635">
    <property type="entry name" value="tail_comp_S"/>
    <property type="match status" value="1"/>
</dbReference>
<gene>
    <name evidence="1" type="ORF">P775_11100</name>
</gene>
<dbReference type="Pfam" id="PF05069">
    <property type="entry name" value="Phage_tail_S"/>
    <property type="match status" value="1"/>
</dbReference>
<sequence>MTGISITVEIDNAELRAKLENMIARMEKPIGFYKNVGEQLLNSTRDNFESESSPEGVPWAQLKPATIRARERRKQTPIKILQATRNTGLMASINKRTMEVADDQVRIGSPKEYAAIHQLGGTIKKAARTATIYQSYDKKTDTFDPTFRKKSRSNFASDVTIPAHEITIPARPFLGVSKEDEVIIIEIADAWLNDT</sequence>
<dbReference type="AlphaFoldDB" id="A0A2G8RGJ7"/>